<keyword evidence="3" id="KW-1185">Reference proteome</keyword>
<dbReference type="InterPro" id="IPR032710">
    <property type="entry name" value="NTF2-like_dom_sf"/>
</dbReference>
<gene>
    <name evidence="2" type="ORF">KAK11_19905</name>
</gene>
<dbReference type="EMBL" id="JAGQDG010000009">
    <property type="protein sequence ID" value="MBQ0937600.1"/>
    <property type="molecule type" value="Genomic_DNA"/>
</dbReference>
<evidence type="ECO:0000313" key="3">
    <source>
        <dbReference type="Proteomes" id="UP000672097"/>
    </source>
</evidence>
<organism evidence="2 3">
    <name type="scientific">Ideonella paludis</name>
    <dbReference type="NCBI Taxonomy" id="1233411"/>
    <lineage>
        <taxon>Bacteria</taxon>
        <taxon>Pseudomonadati</taxon>
        <taxon>Pseudomonadota</taxon>
        <taxon>Betaproteobacteria</taxon>
        <taxon>Burkholderiales</taxon>
        <taxon>Sphaerotilaceae</taxon>
        <taxon>Ideonella</taxon>
    </lineage>
</organism>
<sequence length="93" mass="10840">MRSRYSAFVLDLRDYLLATWHPSHRPATLEPPEPGLRWLGLTVKRHTVLDAEHAEVEFVALSKLGGRAHRLHEISRFERNAQGCWLYLDGQHR</sequence>
<evidence type="ECO:0000313" key="2">
    <source>
        <dbReference type="EMBL" id="MBQ0937600.1"/>
    </source>
</evidence>
<dbReference type="SUPFAM" id="SSF54427">
    <property type="entry name" value="NTF2-like"/>
    <property type="match status" value="1"/>
</dbReference>
<name>A0ABS5E2G4_9BURK</name>
<evidence type="ECO:0000259" key="1">
    <source>
        <dbReference type="Pfam" id="PF17775"/>
    </source>
</evidence>
<dbReference type="Pfam" id="PF17775">
    <property type="entry name" value="YchJ_M-like"/>
    <property type="match status" value="1"/>
</dbReference>
<feature type="domain" description="YchJ-like middle NTF2-like" evidence="1">
    <location>
        <begin position="1"/>
        <end position="90"/>
    </location>
</feature>
<accession>A0ABS5E2G4</accession>
<protein>
    <submittedName>
        <fullName evidence="2">Zinc chelation protein SecC</fullName>
    </submittedName>
</protein>
<dbReference type="Proteomes" id="UP000672097">
    <property type="component" value="Unassembled WGS sequence"/>
</dbReference>
<dbReference type="InterPro" id="IPR048469">
    <property type="entry name" value="YchJ-like_M"/>
</dbReference>
<reference evidence="2 3" key="1">
    <citation type="submission" date="2021-04" db="EMBL/GenBank/DDBJ databases">
        <title>The genome sequence of type strain Ideonella paludis KCTC 32238.</title>
        <authorList>
            <person name="Liu Y."/>
        </authorList>
    </citation>
    <scope>NUCLEOTIDE SEQUENCE [LARGE SCALE GENOMIC DNA]</scope>
    <source>
        <strain evidence="2 3">KCTC 32238</strain>
    </source>
</reference>
<comment type="caution">
    <text evidence="2">The sequence shown here is derived from an EMBL/GenBank/DDBJ whole genome shotgun (WGS) entry which is preliminary data.</text>
</comment>
<dbReference type="Gene3D" id="3.10.450.50">
    <property type="match status" value="1"/>
</dbReference>
<proteinExistence type="predicted"/>